<evidence type="ECO:0000256" key="11">
    <source>
        <dbReference type="ARBA" id="ARBA00023002"/>
    </source>
</evidence>
<evidence type="ECO:0000259" key="17">
    <source>
        <dbReference type="PROSITE" id="PS51384"/>
    </source>
</evidence>
<name>A0AAV5RHM1_STABA</name>
<dbReference type="PANTHER" id="PTHR32361:SF25">
    <property type="entry name" value="FERRIC_CUPRIC REDUCTASE TRANSMEMBRANE COMPONENT 1"/>
    <property type="match status" value="1"/>
</dbReference>
<dbReference type="Gene3D" id="3.40.50.80">
    <property type="entry name" value="Nucleotide-binding domain of ferredoxin-NADP reductase (FNR) module"/>
    <property type="match status" value="1"/>
</dbReference>
<dbReference type="SUPFAM" id="SSF52343">
    <property type="entry name" value="Ferredoxin reductase-like, C-terminal NADP-linked domain"/>
    <property type="match status" value="1"/>
</dbReference>
<dbReference type="InterPro" id="IPR051410">
    <property type="entry name" value="Ferric/Cupric_Reductase"/>
</dbReference>
<dbReference type="PANTHER" id="PTHR32361">
    <property type="entry name" value="FERRIC/CUPRIC REDUCTASE TRANSMEMBRANE COMPONENT"/>
    <property type="match status" value="1"/>
</dbReference>
<evidence type="ECO:0000256" key="9">
    <source>
        <dbReference type="ARBA" id="ARBA00022982"/>
    </source>
</evidence>
<keyword evidence="16" id="KW-0732">Signal</keyword>
<evidence type="ECO:0000256" key="16">
    <source>
        <dbReference type="SAM" id="SignalP"/>
    </source>
</evidence>
<dbReference type="GO" id="GO:0005886">
    <property type="term" value="C:plasma membrane"/>
    <property type="evidence" value="ECO:0007669"/>
    <property type="project" value="UniProtKB-SubCell"/>
</dbReference>
<evidence type="ECO:0000256" key="15">
    <source>
        <dbReference type="SAM" id="Phobius"/>
    </source>
</evidence>
<feature type="signal peptide" evidence="16">
    <location>
        <begin position="1"/>
        <end position="21"/>
    </location>
</feature>
<dbReference type="EC" id="1.16.1.9" evidence="3"/>
<dbReference type="Pfam" id="PF08022">
    <property type="entry name" value="FAD_binding_8"/>
    <property type="match status" value="1"/>
</dbReference>
<comment type="catalytic activity">
    <reaction evidence="14">
        <text>2 a Fe(II)-siderophore + NADP(+) + H(+) = 2 a Fe(III)-siderophore + NADPH</text>
        <dbReference type="Rhea" id="RHEA:28795"/>
        <dbReference type="Rhea" id="RHEA-COMP:11342"/>
        <dbReference type="Rhea" id="RHEA-COMP:11344"/>
        <dbReference type="ChEBI" id="CHEBI:15378"/>
        <dbReference type="ChEBI" id="CHEBI:29033"/>
        <dbReference type="ChEBI" id="CHEBI:29034"/>
        <dbReference type="ChEBI" id="CHEBI:57783"/>
        <dbReference type="ChEBI" id="CHEBI:58349"/>
        <dbReference type="EC" id="1.16.1.9"/>
    </reaction>
</comment>
<feature type="transmembrane region" description="Helical" evidence="15">
    <location>
        <begin position="363"/>
        <end position="382"/>
    </location>
</feature>
<evidence type="ECO:0000256" key="13">
    <source>
        <dbReference type="ARBA" id="ARBA00023136"/>
    </source>
</evidence>
<dbReference type="SFLD" id="SFLDG01168">
    <property type="entry name" value="Ferric_reductase_subgroup_(FRE"/>
    <property type="match status" value="1"/>
</dbReference>
<dbReference type="InterPro" id="IPR039261">
    <property type="entry name" value="FNR_nucleotide-bd"/>
</dbReference>
<evidence type="ECO:0000256" key="2">
    <source>
        <dbReference type="ARBA" id="ARBA00006278"/>
    </source>
</evidence>
<keyword evidence="12" id="KW-0406">Ion transport</keyword>
<evidence type="ECO:0000256" key="14">
    <source>
        <dbReference type="ARBA" id="ARBA00048483"/>
    </source>
</evidence>
<dbReference type="Proteomes" id="UP001362899">
    <property type="component" value="Unassembled WGS sequence"/>
</dbReference>
<feature type="chain" id="PRO_5043876429" description="ferric-chelate reductase (NADPH)" evidence="16">
    <location>
        <begin position="22"/>
        <end position="655"/>
    </location>
</feature>
<comment type="similarity">
    <text evidence="2">Belongs to the ferric reductase (FRE) family.</text>
</comment>
<dbReference type="SUPFAM" id="SSF63380">
    <property type="entry name" value="Riboflavin synthase domain-like"/>
    <property type="match status" value="1"/>
</dbReference>
<comment type="caution">
    <text evidence="18">The sequence shown here is derived from an EMBL/GenBank/DDBJ whole genome shotgun (WGS) entry which is preliminary data.</text>
</comment>
<evidence type="ECO:0000256" key="12">
    <source>
        <dbReference type="ARBA" id="ARBA00023065"/>
    </source>
</evidence>
<keyword evidence="11" id="KW-0560">Oxidoreductase</keyword>
<dbReference type="AlphaFoldDB" id="A0AAV5RHM1"/>
<dbReference type="Pfam" id="PF08030">
    <property type="entry name" value="NAD_binding_6"/>
    <property type="match status" value="1"/>
</dbReference>
<feature type="domain" description="FAD-binding FR-type" evidence="17">
    <location>
        <begin position="403"/>
        <end position="520"/>
    </location>
</feature>
<comment type="subcellular location">
    <subcellularLocation>
        <location evidence="1">Cell membrane</location>
        <topology evidence="1">Multi-pass membrane protein</topology>
    </subcellularLocation>
</comment>
<keyword evidence="13 15" id="KW-0472">Membrane</keyword>
<sequence length="655" mass="74273">MQVRFAFIFLIVGWVNAAAAAAPTDPEANMCSTYLSKAYIFNSTCKSNITCLCDVSSFVETLVSCIDNVHLQIEHNNSTSKQNQSYASVHKFCKSVPIKQLEAYHKNGSKLAAYNGSTHGVNIGSWRVKEAFKPSETDINLAYNGYQSKKISTPRITAFGSALLGYWAGILLLHTLFNVTRLVAPGLYGQICNTYIGRLFRKYLVIPSTSSYLPTNIHSLEIFGFVVLTMVFSFAHLPMSQNNYYYAFKQAAAYGAFCGIRTGYLCLYIMPLMILFAGRNNILQAATGLSQDLFITYHRWIGRIVVILILIHAIAYSISSVSTQKYVLRWNKPYWQWGVVALTFACVIFVQASRYLRRKAYEIFLVIHIICAILFIVGGYYHIKLLKSSMSVKFYWAAIAVWAFDRAFRLLRIATSNFRALALVKAESNMLVVTIPVPKWWKLHKRPGSYVFIHFLHAHVFFQSHPFTMSLNPNNPEELKLVCRVKDGVTKKIYDCAMKNGGEWTSRICLDGPYGHSSNFTHFDELIFFAGGVGITAPFSYIQGLLQNDFKKDQRIRLIWAVRDLSAESWYEPELEMLRSYSNVQVDMYTGGESEKLQVLDVPTEVEDVITNCRGKTLIFCCGPEGMAKAVRNTVAKNLTKTRHLVEYVEESFSW</sequence>
<keyword evidence="5" id="KW-1003">Cell membrane</keyword>
<dbReference type="InterPro" id="IPR013130">
    <property type="entry name" value="Fe3_Rdtase_TM_dom"/>
</dbReference>
<organism evidence="18 19">
    <name type="scientific">Starmerella bacillaris</name>
    <name type="common">Yeast</name>
    <name type="synonym">Candida zemplinina</name>
    <dbReference type="NCBI Taxonomy" id="1247836"/>
    <lineage>
        <taxon>Eukaryota</taxon>
        <taxon>Fungi</taxon>
        <taxon>Dikarya</taxon>
        <taxon>Ascomycota</taxon>
        <taxon>Saccharomycotina</taxon>
        <taxon>Dipodascomycetes</taxon>
        <taxon>Dipodascales</taxon>
        <taxon>Trichomonascaceae</taxon>
        <taxon>Starmerella</taxon>
    </lineage>
</organism>
<feature type="transmembrane region" description="Helical" evidence="15">
    <location>
        <begin position="220"/>
        <end position="239"/>
    </location>
</feature>
<keyword evidence="4" id="KW-0813">Transport</keyword>
<evidence type="ECO:0000256" key="10">
    <source>
        <dbReference type="ARBA" id="ARBA00022989"/>
    </source>
</evidence>
<keyword evidence="8" id="KW-0274">FAD</keyword>
<feature type="transmembrane region" description="Helical" evidence="15">
    <location>
        <begin position="300"/>
        <end position="322"/>
    </location>
</feature>
<keyword evidence="19" id="KW-1185">Reference proteome</keyword>
<accession>A0AAV5RHM1</accession>
<evidence type="ECO:0000256" key="8">
    <source>
        <dbReference type="ARBA" id="ARBA00022827"/>
    </source>
</evidence>
<evidence type="ECO:0000256" key="1">
    <source>
        <dbReference type="ARBA" id="ARBA00004651"/>
    </source>
</evidence>
<evidence type="ECO:0000256" key="5">
    <source>
        <dbReference type="ARBA" id="ARBA00022475"/>
    </source>
</evidence>
<gene>
    <name evidence="18" type="ORF">DASB73_019830</name>
</gene>
<dbReference type="GO" id="GO:0006879">
    <property type="term" value="P:intracellular iron ion homeostasis"/>
    <property type="evidence" value="ECO:0007669"/>
    <property type="project" value="TreeGrafter"/>
</dbReference>
<dbReference type="CDD" id="cd06186">
    <property type="entry name" value="NOX_Duox_like_FAD_NADP"/>
    <property type="match status" value="1"/>
</dbReference>
<feature type="transmembrane region" description="Helical" evidence="15">
    <location>
        <begin position="156"/>
        <end position="177"/>
    </location>
</feature>
<dbReference type="EMBL" id="BTGC01000003">
    <property type="protein sequence ID" value="GMM51025.1"/>
    <property type="molecule type" value="Genomic_DNA"/>
</dbReference>
<dbReference type="InterPro" id="IPR013121">
    <property type="entry name" value="Fe_red_NAD-bd_6"/>
</dbReference>
<evidence type="ECO:0000256" key="3">
    <source>
        <dbReference type="ARBA" id="ARBA00012668"/>
    </source>
</evidence>
<evidence type="ECO:0000313" key="19">
    <source>
        <dbReference type="Proteomes" id="UP001362899"/>
    </source>
</evidence>
<evidence type="ECO:0000256" key="4">
    <source>
        <dbReference type="ARBA" id="ARBA00022448"/>
    </source>
</evidence>
<dbReference type="InterPro" id="IPR017927">
    <property type="entry name" value="FAD-bd_FR_type"/>
</dbReference>
<dbReference type="InterPro" id="IPR013112">
    <property type="entry name" value="FAD-bd_8"/>
</dbReference>
<dbReference type="InterPro" id="IPR017938">
    <property type="entry name" value="Riboflavin_synthase-like_b-brl"/>
</dbReference>
<evidence type="ECO:0000256" key="6">
    <source>
        <dbReference type="ARBA" id="ARBA00022630"/>
    </source>
</evidence>
<evidence type="ECO:0000256" key="7">
    <source>
        <dbReference type="ARBA" id="ARBA00022692"/>
    </source>
</evidence>
<dbReference type="GO" id="GO:0052851">
    <property type="term" value="F:ferric-chelate reductase (NADPH) activity"/>
    <property type="evidence" value="ECO:0007669"/>
    <property type="project" value="UniProtKB-EC"/>
</dbReference>
<reference evidence="18 19" key="1">
    <citation type="journal article" date="2023" name="Elife">
        <title>Identification of key yeast species and microbe-microbe interactions impacting larval growth of Drosophila in the wild.</title>
        <authorList>
            <person name="Mure A."/>
            <person name="Sugiura Y."/>
            <person name="Maeda R."/>
            <person name="Honda K."/>
            <person name="Sakurai N."/>
            <person name="Takahashi Y."/>
            <person name="Watada M."/>
            <person name="Katoh T."/>
            <person name="Gotoh A."/>
            <person name="Gotoh Y."/>
            <person name="Taniguchi I."/>
            <person name="Nakamura K."/>
            <person name="Hayashi T."/>
            <person name="Katayama T."/>
            <person name="Uemura T."/>
            <person name="Hattori Y."/>
        </authorList>
    </citation>
    <scope>NUCLEOTIDE SEQUENCE [LARGE SCALE GENOMIC DNA]</scope>
    <source>
        <strain evidence="18 19">SB-73</strain>
    </source>
</reference>
<keyword evidence="9" id="KW-0249">Electron transport</keyword>
<feature type="transmembrane region" description="Helical" evidence="15">
    <location>
        <begin position="251"/>
        <end position="279"/>
    </location>
</feature>
<dbReference type="GO" id="GO:0006826">
    <property type="term" value="P:iron ion transport"/>
    <property type="evidence" value="ECO:0007669"/>
    <property type="project" value="TreeGrafter"/>
</dbReference>
<keyword evidence="10 15" id="KW-1133">Transmembrane helix</keyword>
<dbReference type="PROSITE" id="PS51384">
    <property type="entry name" value="FAD_FR"/>
    <property type="match status" value="1"/>
</dbReference>
<dbReference type="GO" id="GO:0015677">
    <property type="term" value="P:copper ion import"/>
    <property type="evidence" value="ECO:0007669"/>
    <property type="project" value="TreeGrafter"/>
</dbReference>
<feature type="transmembrane region" description="Helical" evidence="15">
    <location>
        <begin position="334"/>
        <end position="356"/>
    </location>
</feature>
<protein>
    <recommendedName>
        <fullName evidence="3">ferric-chelate reductase (NADPH)</fullName>
        <ecNumber evidence="3">1.16.1.9</ecNumber>
    </recommendedName>
</protein>
<dbReference type="SFLD" id="SFLDS00052">
    <property type="entry name" value="Ferric_Reductase_Domain"/>
    <property type="match status" value="1"/>
</dbReference>
<keyword evidence="7 15" id="KW-0812">Transmembrane</keyword>
<dbReference type="Pfam" id="PF01794">
    <property type="entry name" value="Ferric_reduct"/>
    <property type="match status" value="1"/>
</dbReference>
<evidence type="ECO:0000313" key="18">
    <source>
        <dbReference type="EMBL" id="GMM51025.1"/>
    </source>
</evidence>
<proteinExistence type="inferred from homology"/>
<keyword evidence="6" id="KW-0285">Flavoprotein</keyword>